<evidence type="ECO:0000256" key="5">
    <source>
        <dbReference type="ARBA" id="ARBA00022525"/>
    </source>
</evidence>
<comment type="similarity">
    <text evidence="3 9">Belongs to the glycosyl hydrolase 5 (cellulase A) family.</text>
</comment>
<evidence type="ECO:0000256" key="1">
    <source>
        <dbReference type="ARBA" id="ARBA00001678"/>
    </source>
</evidence>
<evidence type="ECO:0000259" key="12">
    <source>
        <dbReference type="Pfam" id="PF00150"/>
    </source>
</evidence>
<evidence type="ECO:0000313" key="13">
    <source>
        <dbReference type="EMBL" id="KDQ60829.1"/>
    </source>
</evidence>
<accession>A0A067Q1G1</accession>
<dbReference type="EMBL" id="KL197713">
    <property type="protein sequence ID" value="KDQ60829.1"/>
    <property type="molecule type" value="Genomic_DNA"/>
</dbReference>
<keyword evidence="6 11" id="KW-0732">Signal</keyword>
<evidence type="ECO:0000256" key="7">
    <source>
        <dbReference type="ARBA" id="ARBA00022801"/>
    </source>
</evidence>
<protein>
    <recommendedName>
        <fullName evidence="4">mannan endo-1,4-beta-mannosidase</fullName>
        <ecNumber evidence="4">3.2.1.78</ecNumber>
    </recommendedName>
</protein>
<dbReference type="GO" id="GO:0016985">
    <property type="term" value="F:mannan endo-1,4-beta-mannosidase activity"/>
    <property type="evidence" value="ECO:0007669"/>
    <property type="project" value="UniProtKB-EC"/>
</dbReference>
<feature type="chain" id="PRO_5001643635" description="mannan endo-1,4-beta-mannosidase" evidence="11">
    <location>
        <begin position="19"/>
        <end position="558"/>
    </location>
</feature>
<evidence type="ECO:0000256" key="4">
    <source>
        <dbReference type="ARBA" id="ARBA00012706"/>
    </source>
</evidence>
<comment type="subcellular location">
    <subcellularLocation>
        <location evidence="2">Secreted</location>
    </subcellularLocation>
</comment>
<feature type="region of interest" description="Disordered" evidence="10">
    <location>
        <begin position="505"/>
        <end position="541"/>
    </location>
</feature>
<dbReference type="InterPro" id="IPR017853">
    <property type="entry name" value="GH"/>
</dbReference>
<dbReference type="PANTHER" id="PTHR31451:SF39">
    <property type="entry name" value="MANNAN ENDO-1,4-BETA-MANNOSIDASE 1"/>
    <property type="match status" value="1"/>
</dbReference>
<evidence type="ECO:0000256" key="6">
    <source>
        <dbReference type="ARBA" id="ARBA00022729"/>
    </source>
</evidence>
<evidence type="ECO:0000256" key="3">
    <source>
        <dbReference type="ARBA" id="ARBA00005641"/>
    </source>
</evidence>
<feature type="domain" description="Glycoside hydrolase family 5" evidence="12">
    <location>
        <begin position="44"/>
        <end position="273"/>
    </location>
</feature>
<keyword evidence="5" id="KW-0964">Secreted</keyword>
<gene>
    <name evidence="13" type="ORF">JAAARDRAFT_31815</name>
</gene>
<feature type="compositionally biased region" description="Pro residues" evidence="10">
    <location>
        <begin position="287"/>
        <end position="299"/>
    </location>
</feature>
<feature type="compositionally biased region" description="Polar residues" evidence="10">
    <location>
        <begin position="505"/>
        <end position="533"/>
    </location>
</feature>
<dbReference type="PANTHER" id="PTHR31451">
    <property type="match status" value="1"/>
</dbReference>
<reference evidence="14" key="1">
    <citation type="journal article" date="2014" name="Proc. Natl. Acad. Sci. U.S.A.">
        <title>Extensive sampling of basidiomycete genomes demonstrates inadequacy of the white-rot/brown-rot paradigm for wood decay fungi.</title>
        <authorList>
            <person name="Riley R."/>
            <person name="Salamov A.A."/>
            <person name="Brown D.W."/>
            <person name="Nagy L.G."/>
            <person name="Floudas D."/>
            <person name="Held B.W."/>
            <person name="Levasseur A."/>
            <person name="Lombard V."/>
            <person name="Morin E."/>
            <person name="Otillar R."/>
            <person name="Lindquist E.A."/>
            <person name="Sun H."/>
            <person name="LaButti K.M."/>
            <person name="Schmutz J."/>
            <person name="Jabbour D."/>
            <person name="Luo H."/>
            <person name="Baker S.E."/>
            <person name="Pisabarro A.G."/>
            <person name="Walton J.D."/>
            <person name="Blanchette R.A."/>
            <person name="Henrissat B."/>
            <person name="Martin F."/>
            <person name="Cullen D."/>
            <person name="Hibbett D.S."/>
            <person name="Grigoriev I.V."/>
        </authorList>
    </citation>
    <scope>NUCLEOTIDE SEQUENCE [LARGE SCALE GENOMIC DNA]</scope>
    <source>
        <strain evidence="14">MUCL 33604</strain>
    </source>
</reference>
<feature type="compositionally biased region" description="Polar residues" evidence="10">
    <location>
        <begin position="345"/>
        <end position="358"/>
    </location>
</feature>
<dbReference type="OrthoDB" id="406631at2759"/>
<keyword evidence="7 9" id="KW-0378">Hydrolase</keyword>
<proteinExistence type="inferred from homology"/>
<evidence type="ECO:0000256" key="2">
    <source>
        <dbReference type="ARBA" id="ARBA00004613"/>
    </source>
</evidence>
<dbReference type="EC" id="3.2.1.78" evidence="4"/>
<dbReference type="InterPro" id="IPR045053">
    <property type="entry name" value="MAN-like"/>
</dbReference>
<keyword evidence="8 9" id="KW-0326">Glycosidase</keyword>
<dbReference type="STRING" id="933084.A0A067Q1G1"/>
<evidence type="ECO:0000256" key="11">
    <source>
        <dbReference type="SAM" id="SignalP"/>
    </source>
</evidence>
<evidence type="ECO:0000313" key="14">
    <source>
        <dbReference type="Proteomes" id="UP000027265"/>
    </source>
</evidence>
<evidence type="ECO:0000256" key="8">
    <source>
        <dbReference type="ARBA" id="ARBA00023295"/>
    </source>
</evidence>
<dbReference type="HOGENOM" id="CLU_031603_3_0_1"/>
<feature type="region of interest" description="Disordered" evidence="10">
    <location>
        <begin position="287"/>
        <end position="366"/>
    </location>
</feature>
<dbReference type="Proteomes" id="UP000027265">
    <property type="component" value="Unassembled WGS sequence"/>
</dbReference>
<name>A0A067Q1G1_9AGAM</name>
<feature type="signal peptide" evidence="11">
    <location>
        <begin position="1"/>
        <end position="18"/>
    </location>
</feature>
<keyword evidence="14" id="KW-1185">Reference proteome</keyword>
<dbReference type="Gene3D" id="3.20.20.80">
    <property type="entry name" value="Glycosidases"/>
    <property type="match status" value="1"/>
</dbReference>
<dbReference type="GO" id="GO:0005576">
    <property type="term" value="C:extracellular region"/>
    <property type="evidence" value="ECO:0007669"/>
    <property type="project" value="UniProtKB-SubCell"/>
</dbReference>
<dbReference type="AlphaFoldDB" id="A0A067Q1G1"/>
<feature type="region of interest" description="Disordered" evidence="10">
    <location>
        <begin position="146"/>
        <end position="169"/>
    </location>
</feature>
<dbReference type="InterPro" id="IPR001547">
    <property type="entry name" value="Glyco_hydro_5"/>
</dbReference>
<feature type="compositionally biased region" description="Basic and acidic residues" evidence="10">
    <location>
        <begin position="313"/>
        <end position="322"/>
    </location>
</feature>
<dbReference type="GO" id="GO:0046355">
    <property type="term" value="P:mannan catabolic process"/>
    <property type="evidence" value="ECO:0007669"/>
    <property type="project" value="UniProtKB-ARBA"/>
</dbReference>
<sequence length="558" mass="60658">MRLSWCITLAASFLLASATKPSRTRVKRDNSQFVTTANGQFQVQGRDFKFVGTNAYWLSSLQNDQDIANTFANISALGIKVVRTWFFNDVDTIPTDGSNWFQLINNSGGTINTGPNGLQRLDKIVQLAEAAGIYILPVLTNNWNPRPTEDGTPARRAAPGSDNNNNFPRNYLSNDYGGMDVYVRQLGDKTHHDIFYSTDALVTAFKNYITAVVSRYVNSPAILGWEIANDPRCFSTLSASGLCTPQTITQWHSTIAEHILSVDPNHLVASGSQGFYCAGCPKLFPRTTPPPPQVSPPPGTKKRNSAPLTKAQLIRERIETRKRERKAKKSAGELVESGPKIRGRWSSTPAKRQAQNTVGPAYDGSQGVDSEDILNIPSIGFGTFQLFPDQDVYTTETGSTSFDTILQTGLSWIEQQAETGRTFGKPTILTAFGLVSQTNAPFFVPFNSTVAPFANSPARKRQQSGFVTDSQLGDAYTQWFNIGLQDGINGLVQYQYGSGGLSVEASTPITGTDPNTNVTPQTPNSGQTGQSPNDGYYQSGYGADSLQSVLGNVVQPSS</sequence>
<organism evidence="13 14">
    <name type="scientific">Jaapia argillacea MUCL 33604</name>
    <dbReference type="NCBI Taxonomy" id="933084"/>
    <lineage>
        <taxon>Eukaryota</taxon>
        <taxon>Fungi</taxon>
        <taxon>Dikarya</taxon>
        <taxon>Basidiomycota</taxon>
        <taxon>Agaricomycotina</taxon>
        <taxon>Agaricomycetes</taxon>
        <taxon>Agaricomycetidae</taxon>
        <taxon>Jaapiales</taxon>
        <taxon>Jaapiaceae</taxon>
        <taxon>Jaapia</taxon>
    </lineage>
</organism>
<dbReference type="SUPFAM" id="SSF51445">
    <property type="entry name" value="(Trans)glycosidases"/>
    <property type="match status" value="1"/>
</dbReference>
<evidence type="ECO:0000256" key="10">
    <source>
        <dbReference type="SAM" id="MobiDB-lite"/>
    </source>
</evidence>
<dbReference type="InParanoid" id="A0A067Q1G1"/>
<evidence type="ECO:0000256" key="9">
    <source>
        <dbReference type="RuleBase" id="RU361153"/>
    </source>
</evidence>
<comment type="catalytic activity">
    <reaction evidence="1">
        <text>Random hydrolysis of (1-&gt;4)-beta-D-mannosidic linkages in mannans, galactomannans and glucomannans.</text>
        <dbReference type="EC" id="3.2.1.78"/>
    </reaction>
</comment>
<dbReference type="Pfam" id="PF00150">
    <property type="entry name" value="Cellulase"/>
    <property type="match status" value="1"/>
</dbReference>